<evidence type="ECO:0000256" key="9">
    <source>
        <dbReference type="PIRNR" id="PIRNR004862"/>
    </source>
</evidence>
<feature type="region of interest" description="Disordered" evidence="10">
    <location>
        <begin position="269"/>
        <end position="331"/>
    </location>
</feature>
<dbReference type="PIRSF" id="PIRSF004862">
    <property type="entry name" value="FliF"/>
    <property type="match status" value="1"/>
</dbReference>
<comment type="similarity">
    <text evidence="3 9">Belongs to the FliF family.</text>
</comment>
<feature type="domain" description="Flagellar M-ring C-terminal" evidence="13">
    <location>
        <begin position="237"/>
        <end position="397"/>
    </location>
</feature>
<evidence type="ECO:0000256" key="11">
    <source>
        <dbReference type="SAM" id="Phobius"/>
    </source>
</evidence>
<name>A0A062U3B4_9PROT</name>
<proteinExistence type="inferred from homology"/>
<dbReference type="AlphaFoldDB" id="A0A062U3B4"/>
<reference evidence="14 15" key="1">
    <citation type="submission" date="2013-04" db="EMBL/GenBank/DDBJ databases">
        <title>Hyphomonas sp. T24B3 Genome Sequencing.</title>
        <authorList>
            <person name="Lai Q."/>
            <person name="Shao Z."/>
        </authorList>
    </citation>
    <scope>NUCLEOTIDE SEQUENCE [LARGE SCALE GENOMIC DNA]</scope>
    <source>
        <strain evidence="14 15">T24B3</strain>
    </source>
</reference>
<evidence type="ECO:0000259" key="12">
    <source>
        <dbReference type="Pfam" id="PF01514"/>
    </source>
</evidence>
<dbReference type="InterPro" id="IPR045851">
    <property type="entry name" value="AMP-bd_C_sf"/>
</dbReference>
<organism evidence="14 15">
    <name type="scientific">Hyphomonas pacifica</name>
    <dbReference type="NCBI Taxonomy" id="1280941"/>
    <lineage>
        <taxon>Bacteria</taxon>
        <taxon>Pseudomonadati</taxon>
        <taxon>Pseudomonadota</taxon>
        <taxon>Alphaproteobacteria</taxon>
        <taxon>Hyphomonadales</taxon>
        <taxon>Hyphomonadaceae</taxon>
        <taxon>Hyphomonas</taxon>
    </lineage>
</organism>
<dbReference type="Proteomes" id="UP000249123">
    <property type="component" value="Unassembled WGS sequence"/>
</dbReference>
<comment type="caution">
    <text evidence="14">The sequence shown here is derived from an EMBL/GenBank/DDBJ whole genome shotgun (WGS) entry which is preliminary data.</text>
</comment>
<keyword evidence="15" id="KW-1185">Reference proteome</keyword>
<feature type="compositionally biased region" description="Low complexity" evidence="10">
    <location>
        <begin position="308"/>
        <end position="320"/>
    </location>
</feature>
<dbReference type="eggNOG" id="COG1766">
    <property type="taxonomic scope" value="Bacteria"/>
</dbReference>
<dbReference type="NCBIfam" id="TIGR00206">
    <property type="entry name" value="fliF"/>
    <property type="match status" value="1"/>
</dbReference>
<dbReference type="Pfam" id="PF08345">
    <property type="entry name" value="YscJ_FliF_C"/>
    <property type="match status" value="1"/>
</dbReference>
<dbReference type="InterPro" id="IPR000067">
    <property type="entry name" value="FlgMring_FliF"/>
</dbReference>
<dbReference type="OrthoDB" id="9807026at2"/>
<dbReference type="GO" id="GO:0009431">
    <property type="term" value="C:bacterial-type flagellum basal body, MS ring"/>
    <property type="evidence" value="ECO:0007669"/>
    <property type="project" value="InterPro"/>
</dbReference>
<evidence type="ECO:0000256" key="2">
    <source>
        <dbReference type="ARBA" id="ARBA00004651"/>
    </source>
</evidence>
<dbReference type="Pfam" id="PF01514">
    <property type="entry name" value="YscJ_FliF"/>
    <property type="match status" value="1"/>
</dbReference>
<dbReference type="STRING" id="1280941.HY2_09355"/>
<dbReference type="GO" id="GO:0003774">
    <property type="term" value="F:cytoskeletal motor activity"/>
    <property type="evidence" value="ECO:0007669"/>
    <property type="project" value="InterPro"/>
</dbReference>
<dbReference type="Gene3D" id="3.30.300.30">
    <property type="match status" value="1"/>
</dbReference>
<keyword evidence="4" id="KW-1003">Cell membrane</keyword>
<keyword evidence="6 11" id="KW-1133">Transmembrane helix</keyword>
<sequence length="509" mass="54493">MKLVETLKALSMAQKLALAGAVAGVVLAMTMLVQGAVKQPMALLYSGLDPMHTGEVIEELEKRGVEYAIRGEAIFIPQSERDSVRFSLAKDGLPQQSVRGYELLDDVNGFSVTSEMYNAAYWRAKEGELTRTILAIPGVASARVHIGTSLRSGFSRSSPPQTASVTLVSSGQISASQAEAIQYLVALAVSGLDPKDVAVIDPKRGMLVGPNVDKMEEPGIVAESQSNRLEQKIMRLLEARVGPGNARVSVTVDVNRQRQRVSEVVYDPNSRVVRNRTSNDVSESSGGPDSGVTVASNLPQGAGGQGGSSSSTVRNSTESVAYDINETRKETETLPGEIERVSVAVLLNGQVLGIEEGSPDAAALTRSLVSDFEQLILSGAGLNADRGDSLTVELMPFQEMEVAELTPAPSLAERLLERYFWTGLQAVLLGLVVIVLAFGVLRPLLSQRSKPVSGADLALTGAGQSSAELTGDALDPLDYLRSYTRERQDETANLLQEWLNEDRKALVNE</sequence>
<evidence type="ECO:0000256" key="6">
    <source>
        <dbReference type="ARBA" id="ARBA00022989"/>
    </source>
</evidence>
<evidence type="ECO:0000256" key="4">
    <source>
        <dbReference type="ARBA" id="ARBA00022475"/>
    </source>
</evidence>
<evidence type="ECO:0000256" key="1">
    <source>
        <dbReference type="ARBA" id="ARBA00004117"/>
    </source>
</evidence>
<evidence type="ECO:0000256" key="10">
    <source>
        <dbReference type="SAM" id="MobiDB-lite"/>
    </source>
</evidence>
<accession>A0A328JYA5</accession>
<feature type="compositionally biased region" description="Polar residues" evidence="10">
    <location>
        <begin position="275"/>
        <end position="299"/>
    </location>
</feature>
<evidence type="ECO:0000313" key="15">
    <source>
        <dbReference type="Proteomes" id="UP000249123"/>
    </source>
</evidence>
<dbReference type="EMBL" id="AWFB01000007">
    <property type="protein sequence ID" value="RAN35067.1"/>
    <property type="molecule type" value="Genomic_DNA"/>
</dbReference>
<feature type="transmembrane region" description="Helical" evidence="11">
    <location>
        <begin position="419"/>
        <end position="441"/>
    </location>
</feature>
<gene>
    <name evidence="14" type="ORF">HY3_09485</name>
</gene>
<keyword evidence="7 11" id="KW-0472">Membrane</keyword>
<protein>
    <recommendedName>
        <fullName evidence="9">Flagellar M-ring protein</fullName>
    </recommendedName>
</protein>
<evidence type="ECO:0000256" key="7">
    <source>
        <dbReference type="ARBA" id="ARBA00023136"/>
    </source>
</evidence>
<dbReference type="PANTHER" id="PTHR30046">
    <property type="entry name" value="FLAGELLAR M-RING PROTEIN"/>
    <property type="match status" value="1"/>
</dbReference>
<comment type="function">
    <text evidence="9">The M ring may be actively involved in energy transduction.</text>
</comment>
<feature type="domain" description="Flagellar M-ring N-terminal" evidence="12">
    <location>
        <begin position="39"/>
        <end position="206"/>
    </location>
</feature>
<dbReference type="InterPro" id="IPR013556">
    <property type="entry name" value="Flag_M-ring_C"/>
</dbReference>
<evidence type="ECO:0000256" key="8">
    <source>
        <dbReference type="ARBA" id="ARBA00023143"/>
    </source>
</evidence>
<evidence type="ECO:0000256" key="5">
    <source>
        <dbReference type="ARBA" id="ARBA00022692"/>
    </source>
</evidence>
<evidence type="ECO:0000256" key="3">
    <source>
        <dbReference type="ARBA" id="ARBA00007971"/>
    </source>
</evidence>
<accession>A0A062U3B4</accession>
<dbReference type="GO" id="GO:0005886">
    <property type="term" value="C:plasma membrane"/>
    <property type="evidence" value="ECO:0007669"/>
    <property type="project" value="UniProtKB-SubCell"/>
</dbReference>
<dbReference type="RefSeq" id="WP_034824784.1">
    <property type="nucleotide sequence ID" value="NZ_AWFA01000007.1"/>
</dbReference>
<evidence type="ECO:0000259" key="13">
    <source>
        <dbReference type="Pfam" id="PF08345"/>
    </source>
</evidence>
<comment type="subcellular location">
    <subcellularLocation>
        <location evidence="1 9">Bacterial flagellum basal body</location>
    </subcellularLocation>
    <subcellularLocation>
        <location evidence="2">Cell membrane</location>
        <topology evidence="2">Multi-pass membrane protein</topology>
    </subcellularLocation>
</comment>
<dbReference type="InterPro" id="IPR043427">
    <property type="entry name" value="YscJ/FliF"/>
</dbReference>
<dbReference type="PRINTS" id="PR01009">
    <property type="entry name" value="FLGMRINGFLIF"/>
</dbReference>
<dbReference type="GO" id="GO:0071973">
    <property type="term" value="P:bacterial-type flagellum-dependent cell motility"/>
    <property type="evidence" value="ECO:0007669"/>
    <property type="project" value="InterPro"/>
</dbReference>
<keyword evidence="5 11" id="KW-0812">Transmembrane</keyword>
<dbReference type="InterPro" id="IPR006182">
    <property type="entry name" value="FliF_N_dom"/>
</dbReference>
<evidence type="ECO:0000313" key="14">
    <source>
        <dbReference type="EMBL" id="RAN35067.1"/>
    </source>
</evidence>
<keyword evidence="8 9" id="KW-0975">Bacterial flagellum</keyword>
<dbReference type="PANTHER" id="PTHR30046:SF0">
    <property type="entry name" value="FLAGELLAR M-RING PROTEIN"/>
    <property type="match status" value="1"/>
</dbReference>